<dbReference type="GO" id="GO:0005886">
    <property type="term" value="C:plasma membrane"/>
    <property type="evidence" value="ECO:0007669"/>
    <property type="project" value="UniProtKB-SubCell"/>
</dbReference>
<feature type="transmembrane region" description="Helical" evidence="6">
    <location>
        <begin position="55"/>
        <end position="74"/>
    </location>
</feature>
<keyword evidence="3 6" id="KW-0812">Transmembrane</keyword>
<dbReference type="InterPro" id="IPR013604">
    <property type="entry name" value="7TM_chemorcpt"/>
</dbReference>
<dbReference type="VEuPathDB" id="VectorBase:AFUN008393"/>
<sequence>MWLLAAMVDTLVLSVILIANGLNAANYVALIELLERIERAIDVWMIDQRRSYSVPPYRWFAVLSLLLCIAYHLYGFYSNFHLVVHLVLQIRWELLLIDLYLFYVLLLLYAMGQCACRLRAMCRDAIDRNNVSELCAVLRLRDDLLQCVSLVNRIHGVMFLGVSTSWLISITCIVYFDFIYRDLQFSPDHPYIKEHSLMLIWKSALVGGLLTVAGMVTEQIKQITQLTQHCGIVSLCNRPLAKMIDKLLIKCQFQDISFTVYGLFTIDNSLNYMVRMFSIQ</sequence>
<reference evidence="7" key="1">
    <citation type="submission" date="2020-05" db="UniProtKB">
        <authorList>
            <consortium name="EnsemblMetazoa"/>
        </authorList>
    </citation>
    <scope>IDENTIFICATION</scope>
    <source>
        <strain evidence="7">FUMOZ</strain>
    </source>
</reference>
<protein>
    <recommendedName>
        <fullName evidence="8">Gustatory receptor</fullName>
    </recommendedName>
</protein>
<evidence type="ECO:0008006" key="8">
    <source>
        <dbReference type="Google" id="ProtNLM"/>
    </source>
</evidence>
<evidence type="ECO:0000256" key="4">
    <source>
        <dbReference type="ARBA" id="ARBA00022989"/>
    </source>
</evidence>
<organism evidence="7">
    <name type="scientific">Anopheles funestus</name>
    <name type="common">African malaria mosquito</name>
    <dbReference type="NCBI Taxonomy" id="62324"/>
    <lineage>
        <taxon>Eukaryota</taxon>
        <taxon>Metazoa</taxon>
        <taxon>Ecdysozoa</taxon>
        <taxon>Arthropoda</taxon>
        <taxon>Hexapoda</taxon>
        <taxon>Insecta</taxon>
        <taxon>Pterygota</taxon>
        <taxon>Neoptera</taxon>
        <taxon>Endopterygota</taxon>
        <taxon>Diptera</taxon>
        <taxon>Nematocera</taxon>
        <taxon>Culicoidea</taxon>
        <taxon>Culicidae</taxon>
        <taxon>Anophelinae</taxon>
        <taxon>Anopheles</taxon>
    </lineage>
</organism>
<evidence type="ECO:0000313" key="7">
    <source>
        <dbReference type="EnsemblMetazoa" id="AFUN008393-PA"/>
    </source>
</evidence>
<keyword evidence="2" id="KW-1003">Cell membrane</keyword>
<keyword evidence="5 6" id="KW-0472">Membrane</keyword>
<feature type="transmembrane region" description="Helical" evidence="6">
    <location>
        <begin position="94"/>
        <end position="111"/>
    </location>
</feature>
<evidence type="ECO:0000256" key="3">
    <source>
        <dbReference type="ARBA" id="ARBA00022692"/>
    </source>
</evidence>
<keyword evidence="4 6" id="KW-1133">Transmembrane helix</keyword>
<feature type="transmembrane region" description="Helical" evidence="6">
    <location>
        <begin position="157"/>
        <end position="176"/>
    </location>
</feature>
<dbReference type="GO" id="GO:0050909">
    <property type="term" value="P:sensory perception of taste"/>
    <property type="evidence" value="ECO:0007669"/>
    <property type="project" value="InterPro"/>
</dbReference>
<name>A0A182RQ55_ANOFN</name>
<proteinExistence type="predicted"/>
<dbReference type="Pfam" id="PF08395">
    <property type="entry name" value="7tm_7"/>
    <property type="match status" value="1"/>
</dbReference>
<dbReference type="AlphaFoldDB" id="A0A182RQ55"/>
<feature type="transmembrane region" description="Helical" evidence="6">
    <location>
        <begin position="12"/>
        <end position="34"/>
    </location>
</feature>
<feature type="transmembrane region" description="Helical" evidence="6">
    <location>
        <begin position="196"/>
        <end position="216"/>
    </location>
</feature>
<evidence type="ECO:0000256" key="2">
    <source>
        <dbReference type="ARBA" id="ARBA00022475"/>
    </source>
</evidence>
<evidence type="ECO:0000256" key="5">
    <source>
        <dbReference type="ARBA" id="ARBA00023136"/>
    </source>
</evidence>
<evidence type="ECO:0000256" key="6">
    <source>
        <dbReference type="SAM" id="Phobius"/>
    </source>
</evidence>
<comment type="subcellular location">
    <subcellularLocation>
        <location evidence="1">Cell membrane</location>
        <topology evidence="1">Multi-pass membrane protein</topology>
    </subcellularLocation>
</comment>
<dbReference type="VEuPathDB" id="VectorBase:AFUN2_014345"/>
<dbReference type="EnsemblMetazoa" id="AFUN008393-RA">
    <property type="protein sequence ID" value="AFUN008393-PA"/>
    <property type="gene ID" value="AFUN008393"/>
</dbReference>
<accession>A0A182RQ55</accession>
<evidence type="ECO:0000256" key="1">
    <source>
        <dbReference type="ARBA" id="ARBA00004651"/>
    </source>
</evidence>